<evidence type="ECO:0000256" key="1">
    <source>
        <dbReference type="SAM" id="SignalP"/>
    </source>
</evidence>
<feature type="signal peptide" evidence="1">
    <location>
        <begin position="1"/>
        <end position="19"/>
    </location>
</feature>
<feature type="chain" id="PRO_5046888709" description="Outer membrane protein beta-barrel domain-containing protein" evidence="1">
    <location>
        <begin position="20"/>
        <end position="200"/>
    </location>
</feature>
<dbReference type="Pfam" id="PF13568">
    <property type="entry name" value="OMP_b-brl_2"/>
    <property type="match status" value="1"/>
</dbReference>
<name>A0ABQ3IDF1_9BACT</name>
<keyword evidence="1" id="KW-0732">Signal</keyword>
<reference evidence="4" key="1">
    <citation type="journal article" date="2019" name="Int. J. Syst. Evol. Microbiol.">
        <title>The Global Catalogue of Microorganisms (GCM) 10K type strain sequencing project: providing services to taxonomists for standard genome sequencing and annotation.</title>
        <authorList>
            <consortium name="The Broad Institute Genomics Platform"/>
            <consortium name="The Broad Institute Genome Sequencing Center for Infectious Disease"/>
            <person name="Wu L."/>
            <person name="Ma J."/>
        </authorList>
    </citation>
    <scope>NUCLEOTIDE SEQUENCE [LARGE SCALE GENOMIC DNA]</scope>
    <source>
        <strain evidence="4">CGMCC 1.15111</strain>
    </source>
</reference>
<evidence type="ECO:0000313" key="4">
    <source>
        <dbReference type="Proteomes" id="UP000658258"/>
    </source>
</evidence>
<evidence type="ECO:0000259" key="2">
    <source>
        <dbReference type="Pfam" id="PF13568"/>
    </source>
</evidence>
<dbReference type="RefSeq" id="WP_189631685.1">
    <property type="nucleotide sequence ID" value="NZ_BNAG01000006.1"/>
</dbReference>
<organism evidence="3 4">
    <name type="scientific">Roseivirga thermotolerans</name>
    <dbReference type="NCBI Taxonomy" id="1758176"/>
    <lineage>
        <taxon>Bacteria</taxon>
        <taxon>Pseudomonadati</taxon>
        <taxon>Bacteroidota</taxon>
        <taxon>Cytophagia</taxon>
        <taxon>Cytophagales</taxon>
        <taxon>Roseivirgaceae</taxon>
        <taxon>Roseivirga</taxon>
    </lineage>
</organism>
<accession>A0ABQ3IDF1</accession>
<protein>
    <recommendedName>
        <fullName evidence="2">Outer membrane protein beta-barrel domain-containing protein</fullName>
    </recommendedName>
</protein>
<evidence type="ECO:0000313" key="3">
    <source>
        <dbReference type="EMBL" id="GHE75665.1"/>
    </source>
</evidence>
<dbReference type="InterPro" id="IPR025665">
    <property type="entry name" value="Beta-barrel_OMP_2"/>
</dbReference>
<keyword evidence="4" id="KW-1185">Reference proteome</keyword>
<feature type="domain" description="Outer membrane protein beta-barrel" evidence="2">
    <location>
        <begin position="19"/>
        <end position="170"/>
    </location>
</feature>
<dbReference type="Proteomes" id="UP000658258">
    <property type="component" value="Unassembled WGS sequence"/>
</dbReference>
<dbReference type="EMBL" id="BNAG01000006">
    <property type="protein sequence ID" value="GHE75665.1"/>
    <property type="molecule type" value="Genomic_DNA"/>
</dbReference>
<proteinExistence type="predicted"/>
<gene>
    <name evidence="3" type="ORF">GCM10011340_35730</name>
</gene>
<sequence>MKKFTLIFALAFISHLALAQNGAFGPRFSLLSTELSLSENVNNAQSGDAEFGYQFGVFARIGIRKSVMLMPEILFSDTQATISNNNQRADLDFNQINVPFNFGVKLLFLRLQVGPSFNFITKAESNLNGTIQDISDNYRKATVGYQVGVGMDLLNLFALDLKYDGALQDINKQSVLGFESDQRQKMLVFSVGLKLVSGKK</sequence>
<comment type="caution">
    <text evidence="3">The sequence shown here is derived from an EMBL/GenBank/DDBJ whole genome shotgun (WGS) entry which is preliminary data.</text>
</comment>